<dbReference type="STRING" id="410359.Pcal_0575"/>
<dbReference type="eggNOG" id="arCOG05527">
    <property type="taxonomic scope" value="Archaea"/>
</dbReference>
<proteinExistence type="predicted"/>
<dbReference type="GeneID" id="4908990"/>
<reference evidence="1" key="1">
    <citation type="submission" date="2007-02" db="EMBL/GenBank/DDBJ databases">
        <title>Complete sequence of Pyrobaculum calidifontis JCM 11548.</title>
        <authorList>
            <consortium name="US DOE Joint Genome Institute"/>
            <person name="Copeland A."/>
            <person name="Lucas S."/>
            <person name="Lapidus A."/>
            <person name="Barry K."/>
            <person name="Glavina del Rio T."/>
            <person name="Dalin E."/>
            <person name="Tice H."/>
            <person name="Pitluck S."/>
            <person name="Chain P."/>
            <person name="Malfatti S."/>
            <person name="Shin M."/>
            <person name="Vergez L."/>
            <person name="Schmutz J."/>
            <person name="Larimer F."/>
            <person name="Land M."/>
            <person name="Hauser L."/>
            <person name="Kyrpides N."/>
            <person name="Mikhailova N."/>
            <person name="Cozen A.E."/>
            <person name="Fitz-Gibbon S.T."/>
            <person name="House C.H."/>
            <person name="Saltikov C."/>
            <person name="Lowe T.M."/>
            <person name="Richardson P."/>
        </authorList>
    </citation>
    <scope>NUCLEOTIDE SEQUENCE [LARGE SCALE GENOMIC DNA]</scope>
    <source>
        <strain evidence="1">JCM 11548</strain>
    </source>
</reference>
<accession>A3MTN5</accession>
<dbReference type="HOGENOM" id="CLU_1387629_0_0_2"/>
<sequence length="200" mass="22936">MGFAKRLKMRLSDLIRLEKPDLLSSRYGKAFEKAVLILIKAKDSVAAIRTFIEHYGEPHTGAFNKLLKLTPWAKKVVEIEPAPPVSLSLDGVTISAQADFIVKYADGKKELVELKSHILKKGEWKTKAEWSLATKIMRMLYRRSGYDYPLRLIYFVERGDGVVVPEEEVFIYPNDDKDDEVLINVLRERIRKALGRKTSQ</sequence>
<keyword evidence="2" id="KW-1185">Reference proteome</keyword>
<evidence type="ECO:0000313" key="1">
    <source>
        <dbReference type="EMBL" id="ABO08002.1"/>
    </source>
</evidence>
<protein>
    <recommendedName>
        <fullName evidence="3">PD-(D/E)XK endonuclease-like domain-containing protein</fullName>
    </recommendedName>
</protein>
<organism evidence="1 2">
    <name type="scientific">Pyrobaculum calidifontis (strain DSM 21063 / JCM 11548 / VA1)</name>
    <dbReference type="NCBI Taxonomy" id="410359"/>
    <lineage>
        <taxon>Archaea</taxon>
        <taxon>Thermoproteota</taxon>
        <taxon>Thermoprotei</taxon>
        <taxon>Thermoproteales</taxon>
        <taxon>Thermoproteaceae</taxon>
        <taxon>Pyrobaculum</taxon>
    </lineage>
</organism>
<dbReference type="RefSeq" id="WP_011849260.1">
    <property type="nucleotide sequence ID" value="NC_009073.1"/>
</dbReference>
<evidence type="ECO:0008006" key="3">
    <source>
        <dbReference type="Google" id="ProtNLM"/>
    </source>
</evidence>
<dbReference type="Proteomes" id="UP000001431">
    <property type="component" value="Chromosome"/>
</dbReference>
<evidence type="ECO:0000313" key="2">
    <source>
        <dbReference type="Proteomes" id="UP000001431"/>
    </source>
</evidence>
<dbReference type="OrthoDB" id="25072at2157"/>
<dbReference type="EMBL" id="CP000561">
    <property type="protein sequence ID" value="ABO08002.1"/>
    <property type="molecule type" value="Genomic_DNA"/>
</dbReference>
<dbReference type="AlphaFoldDB" id="A3MTN5"/>
<dbReference type="KEGG" id="pcl:Pcal_0575"/>
<name>A3MTN5_PYRCJ</name>
<gene>
    <name evidence="1" type="ordered locus">Pcal_0575</name>
</gene>